<evidence type="ECO:0000313" key="1">
    <source>
        <dbReference type="EMBL" id="KAF2106655.1"/>
    </source>
</evidence>
<dbReference type="AlphaFoldDB" id="A0A6A5YHY9"/>
<dbReference type="Proteomes" id="UP000799770">
    <property type="component" value="Unassembled WGS sequence"/>
</dbReference>
<evidence type="ECO:0000313" key="2">
    <source>
        <dbReference type="Proteomes" id="UP000799770"/>
    </source>
</evidence>
<protein>
    <submittedName>
        <fullName evidence="1">Uncharacterized protein</fullName>
    </submittedName>
</protein>
<dbReference type="EMBL" id="ML977360">
    <property type="protein sequence ID" value="KAF2106655.1"/>
    <property type="molecule type" value="Genomic_DNA"/>
</dbReference>
<keyword evidence="2" id="KW-1185">Reference proteome</keyword>
<proteinExistence type="predicted"/>
<accession>A0A6A5YHY9</accession>
<name>A0A6A5YHY9_9PLEO</name>
<gene>
    <name evidence="1" type="ORF">BDV96DRAFT_654446</name>
</gene>
<reference evidence="1" key="1">
    <citation type="journal article" date="2020" name="Stud. Mycol.">
        <title>101 Dothideomycetes genomes: a test case for predicting lifestyles and emergence of pathogens.</title>
        <authorList>
            <person name="Haridas S."/>
            <person name="Albert R."/>
            <person name="Binder M."/>
            <person name="Bloem J."/>
            <person name="Labutti K."/>
            <person name="Salamov A."/>
            <person name="Andreopoulos B."/>
            <person name="Baker S."/>
            <person name="Barry K."/>
            <person name="Bills G."/>
            <person name="Bluhm B."/>
            <person name="Cannon C."/>
            <person name="Castanera R."/>
            <person name="Culley D."/>
            <person name="Daum C."/>
            <person name="Ezra D."/>
            <person name="Gonzalez J."/>
            <person name="Henrissat B."/>
            <person name="Kuo A."/>
            <person name="Liang C."/>
            <person name="Lipzen A."/>
            <person name="Lutzoni F."/>
            <person name="Magnuson J."/>
            <person name="Mondo S."/>
            <person name="Nolan M."/>
            <person name="Ohm R."/>
            <person name="Pangilinan J."/>
            <person name="Park H.-J."/>
            <person name="Ramirez L."/>
            <person name="Alfaro M."/>
            <person name="Sun H."/>
            <person name="Tritt A."/>
            <person name="Yoshinaga Y."/>
            <person name="Zwiers L.-H."/>
            <person name="Turgeon B."/>
            <person name="Goodwin S."/>
            <person name="Spatafora J."/>
            <person name="Crous P."/>
            <person name="Grigoriev I."/>
        </authorList>
    </citation>
    <scope>NUCLEOTIDE SEQUENCE</scope>
    <source>
        <strain evidence="1">CBS 627.86</strain>
    </source>
</reference>
<organism evidence="1 2">
    <name type="scientific">Lophiotrema nucula</name>
    <dbReference type="NCBI Taxonomy" id="690887"/>
    <lineage>
        <taxon>Eukaryota</taxon>
        <taxon>Fungi</taxon>
        <taxon>Dikarya</taxon>
        <taxon>Ascomycota</taxon>
        <taxon>Pezizomycotina</taxon>
        <taxon>Dothideomycetes</taxon>
        <taxon>Pleosporomycetidae</taxon>
        <taxon>Pleosporales</taxon>
        <taxon>Lophiotremataceae</taxon>
        <taxon>Lophiotrema</taxon>
    </lineage>
</organism>
<sequence>MPDMVGIKEYFNFLAIEDAQLENDLQRISTPEEKERREASRLAQFLLKNDKFIDFMEKPNTQMVFLRKTLADPKDSTTFGCLAGNLALELNNFNGDDNAIAVIHVLCPLHSSRPSEDFYLLKVILYQLLKFMRHDELPRKYLSGKFEDLQGIISGLFGALTILKHQGNIVFVFHGLGAYQRNHLKETEFCMGLLASIEKWDRDHTYGLKAIYTEPLPNNTKGDPKWKDEQNYIELPTEKEFPIADQGDVTAVAKKLTEHMLTQFED</sequence>